<organism evidence="2 3">
    <name type="scientific">Halobellus salinus</name>
    <dbReference type="NCBI Taxonomy" id="931585"/>
    <lineage>
        <taxon>Archaea</taxon>
        <taxon>Methanobacteriati</taxon>
        <taxon>Methanobacteriota</taxon>
        <taxon>Stenosarchaea group</taxon>
        <taxon>Halobacteria</taxon>
        <taxon>Halobacteriales</taxon>
        <taxon>Haloferacaceae</taxon>
        <taxon>Halobellus</taxon>
    </lineage>
</organism>
<sequence>MRKPLLAAIAVGAALAAVGSVGAQGDAASLAALVDGTQRGLGRLAAVQVAAGDSNLNVVRGVGGLAGVGLGIAVGSVATYVRWRR</sequence>
<feature type="transmembrane region" description="Helical" evidence="1">
    <location>
        <begin position="62"/>
        <end position="81"/>
    </location>
</feature>
<evidence type="ECO:0000313" key="3">
    <source>
        <dbReference type="Proteomes" id="UP000653099"/>
    </source>
</evidence>
<keyword evidence="1" id="KW-0812">Transmembrane</keyword>
<keyword evidence="1" id="KW-1133">Transmembrane helix</keyword>
<keyword evidence="3" id="KW-1185">Reference proteome</keyword>
<accession>A0A830E795</accession>
<dbReference type="Proteomes" id="UP000653099">
    <property type="component" value="Unassembled WGS sequence"/>
</dbReference>
<protein>
    <submittedName>
        <fullName evidence="2">Uncharacterized protein</fullName>
    </submittedName>
</protein>
<comment type="caution">
    <text evidence="2">The sequence shown here is derived from an EMBL/GenBank/DDBJ whole genome shotgun (WGS) entry which is preliminary data.</text>
</comment>
<dbReference type="RefSeq" id="WP_188785641.1">
    <property type="nucleotide sequence ID" value="NZ_BMOC01000001.1"/>
</dbReference>
<dbReference type="EMBL" id="BMOC01000001">
    <property type="protein sequence ID" value="GGI96670.1"/>
    <property type="molecule type" value="Genomic_DNA"/>
</dbReference>
<proteinExistence type="predicted"/>
<reference evidence="2" key="1">
    <citation type="journal article" date="2014" name="Int. J. Syst. Evol. Microbiol.">
        <title>Complete genome sequence of Corynebacterium casei LMG S-19264T (=DSM 44701T), isolated from a smear-ripened cheese.</title>
        <authorList>
            <consortium name="US DOE Joint Genome Institute (JGI-PGF)"/>
            <person name="Walter F."/>
            <person name="Albersmeier A."/>
            <person name="Kalinowski J."/>
            <person name="Ruckert C."/>
        </authorList>
    </citation>
    <scope>NUCLEOTIDE SEQUENCE</scope>
    <source>
        <strain evidence="2">JCM 14359</strain>
    </source>
</reference>
<evidence type="ECO:0000313" key="2">
    <source>
        <dbReference type="EMBL" id="GGI96670.1"/>
    </source>
</evidence>
<gene>
    <name evidence="2" type="ORF">GCM10008995_03360</name>
</gene>
<reference evidence="2" key="2">
    <citation type="submission" date="2020-09" db="EMBL/GenBank/DDBJ databases">
        <authorList>
            <person name="Sun Q."/>
            <person name="Ohkuma M."/>
        </authorList>
    </citation>
    <scope>NUCLEOTIDE SEQUENCE</scope>
    <source>
        <strain evidence="2">JCM 14359</strain>
    </source>
</reference>
<dbReference type="AlphaFoldDB" id="A0A830E795"/>
<evidence type="ECO:0000256" key="1">
    <source>
        <dbReference type="SAM" id="Phobius"/>
    </source>
</evidence>
<name>A0A830E795_9EURY</name>
<keyword evidence="1" id="KW-0472">Membrane</keyword>